<dbReference type="PROSITE" id="PS50088">
    <property type="entry name" value="ANK_REPEAT"/>
    <property type="match status" value="1"/>
</dbReference>
<dbReference type="EMBL" id="MK500568">
    <property type="protein sequence ID" value="QBK92149.1"/>
    <property type="molecule type" value="Genomic_DNA"/>
</dbReference>
<evidence type="ECO:0000313" key="1">
    <source>
        <dbReference type="EMBL" id="QBK92149.1"/>
    </source>
</evidence>
<sequence>MTTFTSLLINPELLYLQLADPSVTYTDMKNFCDGSTETRRICARPRFVDLLREKKTNVLLQIRYPDLLTMCDAFAEVQQVCTSDEFWERKVLRDFEARLHVYNITARRERGDSWKDIYVFLMWMLRVDLIEAVYEQNIADVRRLVAFGVDVNLSTDGDYPLRAAAYTGNTEMVRVLMKNGADPFLPKLQIALRHAAFRHPEIEALIYHSS</sequence>
<dbReference type="Gene3D" id="1.25.40.20">
    <property type="entry name" value="Ankyrin repeat-containing domain"/>
    <property type="match status" value="1"/>
</dbReference>
<dbReference type="PROSITE" id="PS50297">
    <property type="entry name" value="ANK_REP_REGION"/>
    <property type="match status" value="1"/>
</dbReference>
<gene>
    <name evidence="1" type="ORF">LCPAC304_04960</name>
</gene>
<accession>A0A481ZAM8</accession>
<organism evidence="1">
    <name type="scientific">Pithovirus LCPAC304</name>
    <dbReference type="NCBI Taxonomy" id="2506594"/>
    <lineage>
        <taxon>Viruses</taxon>
        <taxon>Pithoviruses</taxon>
    </lineage>
</organism>
<protein>
    <submittedName>
        <fullName evidence="1">Ankyrin repeat protein</fullName>
    </submittedName>
</protein>
<dbReference type="SMART" id="SM00248">
    <property type="entry name" value="ANK"/>
    <property type="match status" value="2"/>
</dbReference>
<reference evidence="1" key="1">
    <citation type="journal article" date="2019" name="MBio">
        <title>Virus Genomes from Deep Sea Sediments Expand the Ocean Megavirome and Support Independent Origins of Viral Gigantism.</title>
        <authorList>
            <person name="Backstrom D."/>
            <person name="Yutin N."/>
            <person name="Jorgensen S.L."/>
            <person name="Dharamshi J."/>
            <person name="Homa F."/>
            <person name="Zaremba-Niedwiedzka K."/>
            <person name="Spang A."/>
            <person name="Wolf Y.I."/>
            <person name="Koonin E.V."/>
            <person name="Ettema T.J."/>
        </authorList>
    </citation>
    <scope>NUCLEOTIDE SEQUENCE</scope>
</reference>
<dbReference type="InterPro" id="IPR036770">
    <property type="entry name" value="Ankyrin_rpt-contain_sf"/>
</dbReference>
<proteinExistence type="predicted"/>
<dbReference type="SUPFAM" id="SSF48403">
    <property type="entry name" value="Ankyrin repeat"/>
    <property type="match status" value="1"/>
</dbReference>
<dbReference type="InterPro" id="IPR002110">
    <property type="entry name" value="Ankyrin_rpt"/>
</dbReference>
<dbReference type="Pfam" id="PF12796">
    <property type="entry name" value="Ank_2"/>
    <property type="match status" value="1"/>
</dbReference>
<name>A0A481ZAM8_9VIRU</name>